<evidence type="ECO:0000256" key="15">
    <source>
        <dbReference type="ARBA" id="ARBA00023136"/>
    </source>
</evidence>
<dbReference type="GO" id="GO:0006811">
    <property type="term" value="P:monoatomic ion transport"/>
    <property type="evidence" value="ECO:0007669"/>
    <property type="project" value="UniProtKB-KW"/>
</dbReference>
<evidence type="ECO:0000256" key="20">
    <source>
        <dbReference type="ARBA" id="ARBA00031803"/>
    </source>
</evidence>
<proteinExistence type="inferred from homology"/>
<evidence type="ECO:0000256" key="10">
    <source>
        <dbReference type="ARBA" id="ARBA00022844"/>
    </source>
</evidence>
<evidence type="ECO:0000256" key="14">
    <source>
        <dbReference type="ARBA" id="ARBA00023065"/>
    </source>
</evidence>
<keyword evidence="14" id="KW-0406">Ion transport</keyword>
<keyword evidence="8 23" id="KW-0812">Transmembrane</keyword>
<name>A0A193AUH0_9MONO</name>
<evidence type="ECO:0000256" key="4">
    <source>
        <dbReference type="ARBA" id="ARBA00017613"/>
    </source>
</evidence>
<sequence length="81" mass="9355">MNSTSTIIKFTSEFWTYFTLVFMMLTIGFFFIVTSLVAAILNKLCDLNDHHTNSLDIRTRLRNDKQLIPRAHEGTINQSSN</sequence>
<reference evidence="24" key="1">
    <citation type="journal article" date="2016" name="J. Gen. Virol.">
        <title>Metagenomic characterization of the virome associated with bovine respiratory disease in feedlot cattle identified novel viruses and suggests an etiologic role for influenza D virus.</title>
        <authorList>
            <person name="Mitra N."/>
            <person name="Cernicchiaro N."/>
            <person name="Torres S."/>
            <person name="Li F."/>
            <person name="Hause B.M."/>
        </authorList>
    </citation>
    <scope>NUCLEOTIDE SEQUENCE</scope>
    <source>
        <strain evidence="24">USII/S1</strain>
    </source>
</reference>
<evidence type="ECO:0000256" key="13">
    <source>
        <dbReference type="ARBA" id="ARBA00022989"/>
    </source>
</evidence>
<keyword evidence="6" id="KW-1032">Host cell membrane</keyword>
<gene>
    <name evidence="24" type="primary">SH</name>
</gene>
<keyword evidence="9" id="KW-1040">Host Golgi apparatus</keyword>
<keyword evidence="5" id="KW-0813">Transport</keyword>
<dbReference type="GO" id="GO:0055036">
    <property type="term" value="C:virion membrane"/>
    <property type="evidence" value="ECO:0007669"/>
    <property type="project" value="UniProtKB-SubCell"/>
</dbReference>
<keyword evidence="11" id="KW-1043">Host membrane</keyword>
<keyword evidence="7" id="KW-0597">Phosphoprotein</keyword>
<evidence type="ECO:0000256" key="17">
    <source>
        <dbReference type="ARBA" id="ARBA00023184"/>
    </source>
</evidence>
<keyword evidence="17" id="KW-1038">Host endoplasmic reticulum</keyword>
<dbReference type="GO" id="GO:0044178">
    <property type="term" value="C:host cell Golgi membrane"/>
    <property type="evidence" value="ECO:0007669"/>
    <property type="project" value="UniProtKB-SubCell"/>
</dbReference>
<feature type="transmembrane region" description="Helical" evidence="23">
    <location>
        <begin position="14"/>
        <end position="41"/>
    </location>
</feature>
<keyword evidence="13 23" id="KW-1133">Transmembrane helix</keyword>
<dbReference type="GO" id="GO:0044167">
    <property type="term" value="C:host cell endoplasmic reticulum membrane"/>
    <property type="evidence" value="ECO:0007669"/>
    <property type="project" value="UniProtKB-SubCell"/>
</dbReference>
<evidence type="ECO:0000256" key="3">
    <source>
        <dbReference type="ARBA" id="ARBA00004641"/>
    </source>
</evidence>
<dbReference type="Pfam" id="PF03579">
    <property type="entry name" value="SHP"/>
    <property type="match status" value="1"/>
</dbReference>
<keyword evidence="15 23" id="KW-0472">Membrane</keyword>
<evidence type="ECO:0000256" key="8">
    <source>
        <dbReference type="ARBA" id="ARBA00022692"/>
    </source>
</evidence>
<evidence type="ECO:0000256" key="18">
    <source>
        <dbReference type="ARBA" id="ARBA00024014"/>
    </source>
</evidence>
<comment type="similarity">
    <text evidence="19">Belongs to the orthopneumovirus small hydrophobic protein family.</text>
</comment>
<dbReference type="InterPro" id="IPR005327">
    <property type="entry name" value="SHP"/>
</dbReference>
<evidence type="ECO:0000256" key="2">
    <source>
        <dbReference type="ARBA" id="ARBA00004336"/>
    </source>
</evidence>
<evidence type="ECO:0000313" key="24">
    <source>
        <dbReference type="EMBL" id="ANN02893.1"/>
    </source>
</evidence>
<evidence type="ECO:0000256" key="19">
    <source>
        <dbReference type="ARBA" id="ARBA00024027"/>
    </source>
</evidence>
<evidence type="ECO:0000256" key="16">
    <source>
        <dbReference type="ARBA" id="ARBA00023180"/>
    </source>
</evidence>
<organism evidence="24">
    <name type="scientific">Bovine orthopneumovirus</name>
    <dbReference type="NCBI Taxonomy" id="11246"/>
    <lineage>
        <taxon>Viruses</taxon>
        <taxon>Riboviria</taxon>
        <taxon>Orthornavirae</taxon>
        <taxon>Negarnaviricota</taxon>
        <taxon>Haploviricotina</taxon>
        <taxon>Monjiviricetes</taxon>
        <taxon>Mononegavirales</taxon>
        <taxon>Pneumoviridae</taxon>
        <taxon>Orthopneumovirus</taxon>
        <taxon>Orthopneumovirus bovis</taxon>
    </lineage>
</organism>
<keyword evidence="16" id="KW-0325">Glycoprotein</keyword>
<evidence type="ECO:0000256" key="6">
    <source>
        <dbReference type="ARBA" id="ARBA00022511"/>
    </source>
</evidence>
<keyword evidence="10" id="KW-0946">Virion</keyword>
<evidence type="ECO:0000256" key="7">
    <source>
        <dbReference type="ARBA" id="ARBA00022553"/>
    </source>
</evidence>
<evidence type="ECO:0000256" key="21">
    <source>
        <dbReference type="ARBA" id="ARBA00045458"/>
    </source>
</evidence>
<evidence type="ECO:0000256" key="5">
    <source>
        <dbReference type="ARBA" id="ARBA00022448"/>
    </source>
</evidence>
<accession>A0A193AUH0</accession>
<evidence type="ECO:0000256" key="23">
    <source>
        <dbReference type="SAM" id="Phobius"/>
    </source>
</evidence>
<evidence type="ECO:0000256" key="11">
    <source>
        <dbReference type="ARBA" id="ARBA00022870"/>
    </source>
</evidence>
<evidence type="ECO:0000256" key="12">
    <source>
        <dbReference type="ARBA" id="ARBA00022968"/>
    </source>
</evidence>
<comment type="subcellular location">
    <subcellularLocation>
        <location evidence="18">Host Golgi apparatus membrane</location>
        <topology evidence="18">Single-pass type II membrane protein</topology>
    </subcellularLocation>
    <subcellularLocation>
        <location evidence="2">Host cell membrane</location>
        <topology evidence="2">Single-pass type II membrane protein</topology>
    </subcellularLocation>
    <subcellularLocation>
        <location evidence="3">Host endoplasmic reticulum membrane</location>
        <topology evidence="3">Single-pass type II membrane protein</topology>
    </subcellularLocation>
    <subcellularLocation>
        <location evidence="1">Virion membrane</location>
        <topology evidence="1">Single-pass type II membrane protein</topology>
    </subcellularLocation>
</comment>
<keyword evidence="12" id="KW-0735">Signal-anchor</keyword>
<evidence type="ECO:0000256" key="9">
    <source>
        <dbReference type="ARBA" id="ARBA00022812"/>
    </source>
</evidence>
<comment type="subunit">
    <text evidence="22">Homopentamer forming a funnel-like pore. Interacts with glycoprotein G; this interaction occurs on the surface of virion particles and infected cells. Interacts with host BCAP31 (via C-terminus); this interaction is direct.</text>
</comment>
<protein>
    <recommendedName>
        <fullName evidence="4">Small hydrophobic protein</fullName>
    </recommendedName>
    <alternativeName>
        <fullName evidence="20">Small protein 1A</fullName>
    </alternativeName>
</protein>
<evidence type="ECO:0000256" key="22">
    <source>
        <dbReference type="ARBA" id="ARBA00047018"/>
    </source>
</evidence>
<dbReference type="GO" id="GO:0020002">
    <property type="term" value="C:host cell plasma membrane"/>
    <property type="evidence" value="ECO:0007669"/>
    <property type="project" value="UniProtKB-SubCell"/>
</dbReference>
<comment type="function">
    <text evidence="21">Viroporin that forms a homopentameric ion channel displaying low ion selectivity. May play a role in virus morphogenesis and pathogenicity at various stages of the viral life cycle. Accumulates at the membrane of the Golgi apparatus in infected cells and may facilitate virus release by modifying the secretory pathway. May enhance host membrane permeability and disrupt cellular ion homeostasis, which can be sensed as damage-associated molecular patterns/danger signals, triggering NLRP3 inflammasome activation and inflammatory immune response. Also inhibits host TNFA-mediated signaling pathway and may delay apoptosis, allowing time for the virus to replicate.</text>
</comment>
<dbReference type="EMBL" id="KU159366">
    <property type="protein sequence ID" value="ANN02893.1"/>
    <property type="molecule type" value="Viral_cRNA"/>
</dbReference>
<evidence type="ECO:0000256" key="1">
    <source>
        <dbReference type="ARBA" id="ARBA00004208"/>
    </source>
</evidence>